<evidence type="ECO:0000256" key="1">
    <source>
        <dbReference type="SAM" id="MobiDB-lite"/>
    </source>
</evidence>
<proteinExistence type="predicted"/>
<dbReference type="PANTHER" id="PTHR36576:SF1">
    <property type="entry name" value="UPF0654 PROTEIN C11D3.01C-RELATED"/>
    <property type="match status" value="1"/>
</dbReference>
<feature type="compositionally biased region" description="Basic and acidic residues" evidence="1">
    <location>
        <begin position="26"/>
        <end position="38"/>
    </location>
</feature>
<feature type="region of interest" description="Disordered" evidence="1">
    <location>
        <begin position="1"/>
        <end position="69"/>
    </location>
</feature>
<organism evidence="2 3">
    <name type="scientific">Meripilus lineatus</name>
    <dbReference type="NCBI Taxonomy" id="2056292"/>
    <lineage>
        <taxon>Eukaryota</taxon>
        <taxon>Fungi</taxon>
        <taxon>Dikarya</taxon>
        <taxon>Basidiomycota</taxon>
        <taxon>Agaricomycotina</taxon>
        <taxon>Agaricomycetes</taxon>
        <taxon>Polyporales</taxon>
        <taxon>Meripilaceae</taxon>
        <taxon>Meripilus</taxon>
    </lineage>
</organism>
<protein>
    <recommendedName>
        <fullName evidence="4">Conidiation-specific protein 6</fullName>
    </recommendedName>
</protein>
<dbReference type="InterPro" id="IPR018824">
    <property type="entry name" value="Conidiation-specific_6"/>
</dbReference>
<dbReference type="PANTHER" id="PTHR36576">
    <property type="entry name" value="UPF0654 PROTEIN C11D3.01C-RELATED"/>
    <property type="match status" value="1"/>
</dbReference>
<sequence length="145" mass="15606">MAQPQKNPHRVVAGLKASVHNPNVSEEAKERAAHRLEEMGASVDRADPSGTSAQESGSGGPHESNRVLGGYKATLSNENTSEQAKAHAREVLEAAGYTVERSSDVSEDEHTTRVLAGYKAALHNPRVSDDAKQHAREYLKEHGAM</sequence>
<dbReference type="Pfam" id="PF10346">
    <property type="entry name" value="Con-6"/>
    <property type="match status" value="3"/>
</dbReference>
<dbReference type="GO" id="GO:0005737">
    <property type="term" value="C:cytoplasm"/>
    <property type="evidence" value="ECO:0007669"/>
    <property type="project" value="TreeGrafter"/>
</dbReference>
<dbReference type="EMBL" id="JANAWD010000020">
    <property type="protein sequence ID" value="KAJ3490914.1"/>
    <property type="molecule type" value="Genomic_DNA"/>
</dbReference>
<comment type="caution">
    <text evidence="2">The sequence shown here is derived from an EMBL/GenBank/DDBJ whole genome shotgun (WGS) entry which is preliminary data.</text>
</comment>
<evidence type="ECO:0000313" key="3">
    <source>
        <dbReference type="Proteomes" id="UP001212997"/>
    </source>
</evidence>
<name>A0AAD5VAZ1_9APHY</name>
<evidence type="ECO:0000313" key="2">
    <source>
        <dbReference type="EMBL" id="KAJ3490914.1"/>
    </source>
</evidence>
<keyword evidence="3" id="KW-1185">Reference proteome</keyword>
<accession>A0AAD5VAZ1</accession>
<dbReference type="Proteomes" id="UP001212997">
    <property type="component" value="Unassembled WGS sequence"/>
</dbReference>
<gene>
    <name evidence="2" type="ORF">NLI96_g1079</name>
</gene>
<dbReference type="AlphaFoldDB" id="A0AAD5VAZ1"/>
<reference evidence="2" key="1">
    <citation type="submission" date="2022-07" db="EMBL/GenBank/DDBJ databases">
        <title>Genome Sequence of Physisporinus lineatus.</title>
        <authorList>
            <person name="Buettner E."/>
        </authorList>
    </citation>
    <scope>NUCLEOTIDE SEQUENCE</scope>
    <source>
        <strain evidence="2">VT162</strain>
    </source>
</reference>
<evidence type="ECO:0008006" key="4">
    <source>
        <dbReference type="Google" id="ProtNLM"/>
    </source>
</evidence>
<dbReference type="InterPro" id="IPR052670">
    <property type="entry name" value="UPF0654_domain"/>
</dbReference>